<dbReference type="SMART" id="SM00320">
    <property type="entry name" value="WD40"/>
    <property type="match status" value="1"/>
</dbReference>
<dbReference type="PANTHER" id="PTHR44019">
    <property type="entry name" value="WD REPEAT-CONTAINING PROTEIN 55"/>
    <property type="match status" value="1"/>
</dbReference>
<evidence type="ECO:0000256" key="1">
    <source>
        <dbReference type="ARBA" id="ARBA00022574"/>
    </source>
</evidence>
<evidence type="ECO:0000313" key="5">
    <source>
        <dbReference type="Proteomes" id="UP001152519"/>
    </source>
</evidence>
<proteinExistence type="predicted"/>
<dbReference type="PROSITE" id="PS50082">
    <property type="entry name" value="WD_REPEATS_2"/>
    <property type="match status" value="1"/>
</dbReference>
<evidence type="ECO:0000313" key="4">
    <source>
        <dbReference type="EMBL" id="CAG6392030.1"/>
    </source>
</evidence>
<keyword evidence="1 3" id="KW-0853">WD repeat</keyword>
<evidence type="ECO:0000256" key="2">
    <source>
        <dbReference type="ARBA" id="ARBA00022737"/>
    </source>
</evidence>
<dbReference type="Pfam" id="PF00400">
    <property type="entry name" value="WD40"/>
    <property type="match status" value="1"/>
</dbReference>
<sequence>MRITGAHDGVAGPVLLECDPTGSGGGFVLVSTEDGRDGLSRWDAETGALLWCSRTALQGVNALAAVRGAGAGTLIAAAGEGGVDCWQASDGEPLAWRSSYRGTVWSVAAAYLPGGRAMLVGAGHDKRVHRWGLDTGARPVPALEGHNAIVTCVAANSLPDGTALIASGGDDGHVIRWDAESGRMLGAPLQSRGFAEITNVALLRSPTDRLLVAAGDTNGTLYRWNALTGEPIGRAIEMGATARMLCTIHLDGKPLVIASGEDEVVRRWNAVTGEQNDPPVTGVAVACAQRADGTVFLATGTNNGDVTVCELGRAWP</sequence>
<evidence type="ECO:0000256" key="3">
    <source>
        <dbReference type="PROSITE-ProRule" id="PRU00221"/>
    </source>
</evidence>
<dbReference type="Gene3D" id="2.130.10.10">
    <property type="entry name" value="YVTN repeat-like/Quinoprotein amine dehydrogenase"/>
    <property type="match status" value="1"/>
</dbReference>
<keyword evidence="2" id="KW-0677">Repeat</keyword>
<name>A0A9W4E2G5_9ACTN</name>
<gene>
    <name evidence="4" type="ORF">SCOCK_150002</name>
</gene>
<accession>A0A9W4E2G5</accession>
<reference evidence="4" key="1">
    <citation type="submission" date="2021-05" db="EMBL/GenBank/DDBJ databases">
        <authorList>
            <person name="Arsene-Ploetze F."/>
        </authorList>
    </citation>
    <scope>NUCLEOTIDE SEQUENCE</scope>
    <source>
        <strain evidence="4">DSM 42138</strain>
    </source>
</reference>
<dbReference type="InterPro" id="IPR015943">
    <property type="entry name" value="WD40/YVTN_repeat-like_dom_sf"/>
</dbReference>
<dbReference type="InterPro" id="IPR001680">
    <property type="entry name" value="WD40_rpt"/>
</dbReference>
<comment type="caution">
    <text evidence="4">The sequence shown here is derived from an EMBL/GenBank/DDBJ whole genome shotgun (WGS) entry which is preliminary data.</text>
</comment>
<dbReference type="EMBL" id="CAJSLV010000043">
    <property type="protein sequence ID" value="CAG6392030.1"/>
    <property type="molecule type" value="Genomic_DNA"/>
</dbReference>
<dbReference type="AlphaFoldDB" id="A0A9W4E2G5"/>
<protein>
    <submittedName>
        <fullName evidence="4">WD_REPEATS_REGION domain-containing protein</fullName>
    </submittedName>
</protein>
<keyword evidence="5" id="KW-1185">Reference proteome</keyword>
<feature type="repeat" description="WD" evidence="3">
    <location>
        <begin position="143"/>
        <end position="187"/>
    </location>
</feature>
<dbReference type="InterPro" id="IPR011047">
    <property type="entry name" value="Quinoprotein_ADH-like_sf"/>
</dbReference>
<dbReference type="RefSeq" id="WP_422665158.1">
    <property type="nucleotide sequence ID" value="NZ_CAJSLV010000043.1"/>
</dbReference>
<dbReference type="SUPFAM" id="SSF50998">
    <property type="entry name" value="Quinoprotein alcohol dehydrogenase-like"/>
    <property type="match status" value="1"/>
</dbReference>
<dbReference type="PANTHER" id="PTHR44019:SF8">
    <property type="entry name" value="POC1 CENTRIOLAR PROTEIN HOMOLOG"/>
    <property type="match status" value="1"/>
</dbReference>
<dbReference type="Proteomes" id="UP001152519">
    <property type="component" value="Unassembled WGS sequence"/>
</dbReference>
<organism evidence="4 5">
    <name type="scientific">Actinacidiphila cocklensis</name>
    <dbReference type="NCBI Taxonomy" id="887465"/>
    <lineage>
        <taxon>Bacteria</taxon>
        <taxon>Bacillati</taxon>
        <taxon>Actinomycetota</taxon>
        <taxon>Actinomycetes</taxon>
        <taxon>Kitasatosporales</taxon>
        <taxon>Streptomycetaceae</taxon>
        <taxon>Actinacidiphila</taxon>
    </lineage>
</organism>
<dbReference type="InterPro" id="IPR050505">
    <property type="entry name" value="WDR55/POC1"/>
</dbReference>